<gene>
    <name evidence="1" type="ORF">QYF61_009139</name>
</gene>
<dbReference type="Proteomes" id="UP001333110">
    <property type="component" value="Unassembled WGS sequence"/>
</dbReference>
<organism evidence="1 2">
    <name type="scientific">Mycteria americana</name>
    <name type="common">Wood stork</name>
    <dbReference type="NCBI Taxonomy" id="33587"/>
    <lineage>
        <taxon>Eukaryota</taxon>
        <taxon>Metazoa</taxon>
        <taxon>Chordata</taxon>
        <taxon>Craniata</taxon>
        <taxon>Vertebrata</taxon>
        <taxon>Euteleostomi</taxon>
        <taxon>Archelosauria</taxon>
        <taxon>Archosauria</taxon>
        <taxon>Dinosauria</taxon>
        <taxon>Saurischia</taxon>
        <taxon>Theropoda</taxon>
        <taxon>Coelurosauria</taxon>
        <taxon>Aves</taxon>
        <taxon>Neognathae</taxon>
        <taxon>Neoaves</taxon>
        <taxon>Aequornithes</taxon>
        <taxon>Ciconiiformes</taxon>
        <taxon>Ciconiidae</taxon>
        <taxon>Mycteria</taxon>
    </lineage>
</organism>
<evidence type="ECO:0000313" key="1">
    <source>
        <dbReference type="EMBL" id="KAK4826442.1"/>
    </source>
</evidence>
<reference evidence="1 2" key="1">
    <citation type="journal article" date="2023" name="J. Hered.">
        <title>Chromosome-level genome of the wood stork (Mycteria americana) provides insight into avian chromosome evolution.</title>
        <authorList>
            <person name="Flamio R. Jr."/>
            <person name="Ramstad K.M."/>
        </authorList>
    </citation>
    <scope>NUCLEOTIDE SEQUENCE [LARGE SCALE GENOMIC DNA]</scope>
    <source>
        <strain evidence="1">JAX WOST 10</strain>
    </source>
</reference>
<dbReference type="AlphaFoldDB" id="A0AAN7S2W9"/>
<keyword evidence="2" id="KW-1185">Reference proteome</keyword>
<sequence length="153" mass="17919">MMRNLCPAKRQLLYIRAATVDDIKAPPAAHLKSRLKRDRTKDRNHAFFFAKGPTRRMLAEAAHPEIRHYSCTNCIPILWGNTVWECNPVNWAPQFPKDVKVLERVQRRAPKLVKGLEGMSYEEWLRTLGLSSLERRRLKGDLVALQWKWRGRC</sequence>
<dbReference type="EMBL" id="JAUNZN010000002">
    <property type="protein sequence ID" value="KAK4826442.1"/>
    <property type="molecule type" value="Genomic_DNA"/>
</dbReference>
<protein>
    <submittedName>
        <fullName evidence="1">Uncharacterized protein</fullName>
    </submittedName>
</protein>
<accession>A0AAN7S2W9</accession>
<evidence type="ECO:0000313" key="2">
    <source>
        <dbReference type="Proteomes" id="UP001333110"/>
    </source>
</evidence>
<name>A0AAN7S2W9_MYCAM</name>
<proteinExistence type="predicted"/>
<comment type="caution">
    <text evidence="1">The sequence shown here is derived from an EMBL/GenBank/DDBJ whole genome shotgun (WGS) entry which is preliminary data.</text>
</comment>